<dbReference type="Proteomes" id="UP000236161">
    <property type="component" value="Unassembled WGS sequence"/>
</dbReference>
<dbReference type="PANTHER" id="PTHR34367:SF1">
    <property type="entry name" value="OS04G0528600 PROTEIN"/>
    <property type="match status" value="1"/>
</dbReference>
<dbReference type="PANTHER" id="PTHR34367">
    <property type="entry name" value="OS02G0734667 PROTEIN"/>
    <property type="match status" value="1"/>
</dbReference>
<proteinExistence type="predicted"/>
<protein>
    <submittedName>
        <fullName evidence="2">Uncharacterized protein</fullName>
    </submittedName>
</protein>
<feature type="compositionally biased region" description="Polar residues" evidence="1">
    <location>
        <begin position="263"/>
        <end position="282"/>
    </location>
</feature>
<dbReference type="OrthoDB" id="1927466at2759"/>
<feature type="compositionally biased region" description="Low complexity" evidence="1">
    <location>
        <begin position="501"/>
        <end position="511"/>
    </location>
</feature>
<feature type="compositionally biased region" description="Basic residues" evidence="1">
    <location>
        <begin position="190"/>
        <end position="199"/>
    </location>
</feature>
<feature type="compositionally biased region" description="Basic and acidic residues" evidence="1">
    <location>
        <begin position="522"/>
        <end position="533"/>
    </location>
</feature>
<dbReference type="InterPro" id="IPR040412">
    <property type="entry name" value="At1g65710-like"/>
</dbReference>
<accession>A0A2I0AIP9</accession>
<feature type="compositionally biased region" description="Polar residues" evidence="1">
    <location>
        <begin position="538"/>
        <end position="560"/>
    </location>
</feature>
<evidence type="ECO:0000256" key="1">
    <source>
        <dbReference type="SAM" id="MobiDB-lite"/>
    </source>
</evidence>
<feature type="compositionally biased region" description="Basic and acidic residues" evidence="1">
    <location>
        <begin position="142"/>
        <end position="160"/>
    </location>
</feature>
<feature type="region of interest" description="Disordered" evidence="1">
    <location>
        <begin position="480"/>
        <end position="593"/>
    </location>
</feature>
<feature type="region of interest" description="Disordered" evidence="1">
    <location>
        <begin position="238"/>
        <end position="322"/>
    </location>
</feature>
<gene>
    <name evidence="2" type="ORF">AXF42_Ash006629</name>
</gene>
<organism evidence="2 3">
    <name type="scientific">Apostasia shenzhenica</name>
    <dbReference type="NCBI Taxonomy" id="1088818"/>
    <lineage>
        <taxon>Eukaryota</taxon>
        <taxon>Viridiplantae</taxon>
        <taxon>Streptophyta</taxon>
        <taxon>Embryophyta</taxon>
        <taxon>Tracheophyta</taxon>
        <taxon>Spermatophyta</taxon>
        <taxon>Magnoliopsida</taxon>
        <taxon>Liliopsida</taxon>
        <taxon>Asparagales</taxon>
        <taxon>Orchidaceae</taxon>
        <taxon>Apostasioideae</taxon>
        <taxon>Apostasia</taxon>
    </lineage>
</organism>
<keyword evidence="3" id="KW-1185">Reference proteome</keyword>
<reference evidence="2 3" key="1">
    <citation type="journal article" date="2017" name="Nature">
        <title>The Apostasia genome and the evolution of orchids.</title>
        <authorList>
            <person name="Zhang G.Q."/>
            <person name="Liu K.W."/>
            <person name="Li Z."/>
            <person name="Lohaus R."/>
            <person name="Hsiao Y.Y."/>
            <person name="Niu S.C."/>
            <person name="Wang J.Y."/>
            <person name="Lin Y.C."/>
            <person name="Xu Q."/>
            <person name="Chen L.J."/>
            <person name="Yoshida K."/>
            <person name="Fujiwara S."/>
            <person name="Wang Z.W."/>
            <person name="Zhang Y.Q."/>
            <person name="Mitsuda N."/>
            <person name="Wang M."/>
            <person name="Liu G.H."/>
            <person name="Pecoraro L."/>
            <person name="Huang H.X."/>
            <person name="Xiao X.J."/>
            <person name="Lin M."/>
            <person name="Wu X.Y."/>
            <person name="Wu W.L."/>
            <person name="Chen Y.Y."/>
            <person name="Chang S.B."/>
            <person name="Sakamoto S."/>
            <person name="Ohme-Takagi M."/>
            <person name="Yagi M."/>
            <person name="Zeng S.J."/>
            <person name="Shen C.Y."/>
            <person name="Yeh C.M."/>
            <person name="Luo Y.B."/>
            <person name="Tsai W.C."/>
            <person name="Van de Peer Y."/>
            <person name="Liu Z.J."/>
        </authorList>
    </citation>
    <scope>NUCLEOTIDE SEQUENCE [LARGE SCALE GENOMIC DNA]</scope>
    <source>
        <strain evidence="3">cv. Shenzhen</strain>
        <tissue evidence="2">Stem</tissue>
    </source>
</reference>
<name>A0A2I0AIP9_9ASPA</name>
<dbReference type="STRING" id="1088818.A0A2I0AIP9"/>
<feature type="compositionally biased region" description="Basic and acidic residues" evidence="1">
    <location>
        <begin position="170"/>
        <end position="187"/>
    </location>
</feature>
<dbReference type="EMBL" id="KZ451979">
    <property type="protein sequence ID" value="PKA55427.1"/>
    <property type="molecule type" value="Genomic_DNA"/>
</dbReference>
<feature type="region of interest" description="Disordered" evidence="1">
    <location>
        <begin position="1"/>
        <end position="224"/>
    </location>
</feature>
<feature type="compositionally biased region" description="Basic and acidic residues" evidence="1">
    <location>
        <begin position="23"/>
        <end position="32"/>
    </location>
</feature>
<sequence length="593" mass="64355">MGVCFSKRGEASSSPTKVPLNDPPKEKKTVKEVKKKKKTEAEVKKPVFLVAAAEAAAETEKKQPPPVSEDKEKQRGETPLKANRQDEGKAEEQRAGPLRTSSCTKEELDAILITCGRLSRSSSGKAETPGAGSQRRYSGSKRSYDFDNDRKDEDDLDKPAARPSPRRRTPSRERDDQKRSGSRERGSRGGGRRVSRSPGRRSDGPVCSIATGDKPGQQPAKMVSVPATEKAVAVEIAGGIGLGPKRISPAGGLRNASPRCRSPANTTRISNENAQPPSLSRNNSRKAEQSPLRRNPMAEIDENSLKTENLPHSRGQTEGTLAQVSTNRLSRADFTRFFRIVPISPLSDYQRSSSEVVGASDSKAASIAVETLNPRSLTRTRSSRRNSRDFDNNSGFNPASHASLLLEEKQNPAFSLPACVSKACSILEAVADLNSSCSEQRAYEARRGFGRRDPLPFMESELVVKDDLMEPSLHKYVTVRERERDTEPQESAGSNSIVGQPWPSSPWEPSSVDSTDRCCTARVEEEVGRDCDSVGHGQRSTALSSGKSLTAFSASATTPSGKKREFEQRQVQRGGSGRICGRAFSPSVSAATS</sequence>
<evidence type="ECO:0000313" key="2">
    <source>
        <dbReference type="EMBL" id="PKA55427.1"/>
    </source>
</evidence>
<feature type="region of interest" description="Disordered" evidence="1">
    <location>
        <begin position="375"/>
        <end position="396"/>
    </location>
</feature>
<evidence type="ECO:0000313" key="3">
    <source>
        <dbReference type="Proteomes" id="UP000236161"/>
    </source>
</evidence>
<feature type="compositionally biased region" description="Basic and acidic residues" evidence="1">
    <location>
        <begin position="58"/>
        <end position="94"/>
    </location>
</feature>
<dbReference type="AlphaFoldDB" id="A0A2I0AIP9"/>
<feature type="compositionally biased region" description="Polar residues" evidence="1">
    <location>
        <begin position="489"/>
        <end position="498"/>
    </location>
</feature>